<dbReference type="RefSeq" id="WP_344813517.1">
    <property type="nucleotide sequence ID" value="NZ_BAAAYX010000013.1"/>
</dbReference>
<protein>
    <recommendedName>
        <fullName evidence="4">ABC transporter substrate-binding protein</fullName>
    </recommendedName>
</protein>
<comment type="caution">
    <text evidence="2">The sequence shown here is derived from an EMBL/GenBank/DDBJ whole genome shotgun (WGS) entry which is preliminary data.</text>
</comment>
<proteinExistence type="predicted"/>
<evidence type="ECO:0000256" key="1">
    <source>
        <dbReference type="SAM" id="SignalP"/>
    </source>
</evidence>
<evidence type="ECO:0000313" key="3">
    <source>
        <dbReference type="Proteomes" id="UP001500051"/>
    </source>
</evidence>
<name>A0ABP7DYB0_9ACTN</name>
<dbReference type="Proteomes" id="UP001500051">
    <property type="component" value="Unassembled WGS sequence"/>
</dbReference>
<keyword evidence="3" id="KW-1185">Reference proteome</keyword>
<evidence type="ECO:0008006" key="4">
    <source>
        <dbReference type="Google" id="ProtNLM"/>
    </source>
</evidence>
<dbReference type="EMBL" id="BAAAYX010000013">
    <property type="protein sequence ID" value="GAA3711657.1"/>
    <property type="molecule type" value="Genomic_DNA"/>
</dbReference>
<reference evidence="3" key="1">
    <citation type="journal article" date="2019" name="Int. J. Syst. Evol. Microbiol.">
        <title>The Global Catalogue of Microorganisms (GCM) 10K type strain sequencing project: providing services to taxonomists for standard genome sequencing and annotation.</title>
        <authorList>
            <consortium name="The Broad Institute Genomics Platform"/>
            <consortium name="The Broad Institute Genome Sequencing Center for Infectious Disease"/>
            <person name="Wu L."/>
            <person name="Ma J."/>
        </authorList>
    </citation>
    <scope>NUCLEOTIDE SEQUENCE [LARGE SCALE GENOMIC DNA]</scope>
    <source>
        <strain evidence="3">JCM 16548</strain>
    </source>
</reference>
<organism evidence="2 3">
    <name type="scientific">Microlunatus aurantiacus</name>
    <dbReference type="NCBI Taxonomy" id="446786"/>
    <lineage>
        <taxon>Bacteria</taxon>
        <taxon>Bacillati</taxon>
        <taxon>Actinomycetota</taxon>
        <taxon>Actinomycetes</taxon>
        <taxon>Propionibacteriales</taxon>
        <taxon>Propionibacteriaceae</taxon>
        <taxon>Microlunatus</taxon>
    </lineage>
</organism>
<keyword evidence="1" id="KW-0732">Signal</keyword>
<gene>
    <name evidence="2" type="ORF">GCM10022204_33080</name>
</gene>
<feature type="signal peptide" evidence="1">
    <location>
        <begin position="1"/>
        <end position="31"/>
    </location>
</feature>
<evidence type="ECO:0000313" key="2">
    <source>
        <dbReference type="EMBL" id="GAA3711657.1"/>
    </source>
</evidence>
<sequence length="222" mass="22227">MQQPTSPASPTRFRRKAVLALVALATTMSMALGTAPTTQAAPHDPAPVKAAAVKKAKPTALSAPITGTLQDGTGSVDGLFNITKFAKRNGELVAVGRFTGTITDAAGKVTAGSKQIAIPLATAPVAGADDVARNQQLAPAAAPGPLSCQVLDLVLGPLDLNLLGLKVHLDTVKLNITAEGGPGNLLGNLLCAVAGLLDGATGLNGILANLTKLLNQLLAVLG</sequence>
<feature type="chain" id="PRO_5047127329" description="ABC transporter substrate-binding protein" evidence="1">
    <location>
        <begin position="32"/>
        <end position="222"/>
    </location>
</feature>
<accession>A0ABP7DYB0</accession>